<evidence type="ECO:0008006" key="4">
    <source>
        <dbReference type="Google" id="ProtNLM"/>
    </source>
</evidence>
<sequence length="97" mass="11351">MDKVEKMMRQLSQAYNDPEMDKRPDLKEVIFRAAQELEKDGTADLVASKLCKEIPVDYLINKKDFPEAMFKLYYQLKGKETRYDGIAMASIFSSVWF</sequence>
<dbReference type="Proteomes" id="UP000295257">
    <property type="component" value="Unassembled WGS sequence"/>
</dbReference>
<dbReference type="Gene3D" id="1.20.1440.50">
    <property type="entry name" value="Ta0600-like"/>
    <property type="match status" value="1"/>
</dbReference>
<reference evidence="2 3" key="1">
    <citation type="journal article" date="2019" name="Appl. Microbiol. Biotechnol.">
        <title>Uncovering carbohydrate metabolism through a genotype-phenotype association study of 56 lactic acid bacteria genomes.</title>
        <authorList>
            <person name="Buron-Moles G."/>
            <person name="Chailyan A."/>
            <person name="Dolejs I."/>
            <person name="Forster J."/>
            <person name="Miks M.H."/>
        </authorList>
    </citation>
    <scope>NUCLEOTIDE SEQUENCE [LARGE SCALE GENOMIC DNA]</scope>
    <source>
        <strain evidence="2 3">ATCC 29644</strain>
    </source>
</reference>
<dbReference type="InterPro" id="IPR023130">
    <property type="entry name" value="Ta0600-like_sf"/>
</dbReference>
<dbReference type="SUPFAM" id="SSF109797">
    <property type="entry name" value="Bacteriocin immunity protein-like"/>
    <property type="match status" value="1"/>
</dbReference>
<evidence type="ECO:0000313" key="2">
    <source>
        <dbReference type="EMBL" id="TDG72991.1"/>
    </source>
</evidence>
<dbReference type="EMBL" id="PUFN01000012">
    <property type="protein sequence ID" value="TDG72991.1"/>
    <property type="molecule type" value="Genomic_DNA"/>
</dbReference>
<dbReference type="RefSeq" id="WP_010019007.1">
    <property type="nucleotide sequence ID" value="NZ_BHYW01000006.1"/>
</dbReference>
<dbReference type="AlphaFoldDB" id="A0A4R5NH28"/>
<evidence type="ECO:0000313" key="3">
    <source>
        <dbReference type="Proteomes" id="UP000295257"/>
    </source>
</evidence>
<accession>A0A4R5NH28</accession>
<name>A0A4R5NH28_9LACO</name>
<dbReference type="OrthoDB" id="2295351at2"/>
<protein>
    <recommendedName>
        <fullName evidence="4">Bacteriocin immunity protein</fullName>
    </recommendedName>
</protein>
<proteinExistence type="predicted"/>
<organism evidence="2 3">
    <name type="scientific">Companilactobacillus farciminis</name>
    <dbReference type="NCBI Taxonomy" id="1612"/>
    <lineage>
        <taxon>Bacteria</taxon>
        <taxon>Bacillati</taxon>
        <taxon>Bacillota</taxon>
        <taxon>Bacilli</taxon>
        <taxon>Lactobacillales</taxon>
        <taxon>Lactobacillaceae</taxon>
        <taxon>Companilactobacillus</taxon>
    </lineage>
</organism>
<evidence type="ECO:0000256" key="1">
    <source>
        <dbReference type="ARBA" id="ARBA00023025"/>
    </source>
</evidence>
<dbReference type="GO" id="GO:0030153">
    <property type="term" value="P:bacteriocin immunity"/>
    <property type="evidence" value="ECO:0007669"/>
    <property type="project" value="UniProtKB-KW"/>
</dbReference>
<keyword evidence="1" id="KW-0079">Bacteriocin immunity</keyword>
<gene>
    <name evidence="2" type="ORF">C5L30_000378</name>
</gene>
<keyword evidence="3" id="KW-1185">Reference proteome</keyword>
<dbReference type="InterPro" id="IPR015046">
    <property type="entry name" value="LciA_Immunity-like"/>
</dbReference>
<dbReference type="Pfam" id="PF08951">
    <property type="entry name" value="EntA_Immun"/>
    <property type="match status" value="1"/>
</dbReference>
<comment type="caution">
    <text evidence="2">The sequence shown here is derived from an EMBL/GenBank/DDBJ whole genome shotgun (WGS) entry which is preliminary data.</text>
</comment>